<evidence type="ECO:0000259" key="2">
    <source>
        <dbReference type="SMART" id="SM00198"/>
    </source>
</evidence>
<dbReference type="SUPFAM" id="SSF53448">
    <property type="entry name" value="Nucleotide-diphospho-sugar transferases"/>
    <property type="match status" value="1"/>
</dbReference>
<reference evidence="3 4" key="1">
    <citation type="submission" date="2020-04" db="EMBL/GenBank/DDBJ databases">
        <title>Perkinsus olseni comparative genomics.</title>
        <authorList>
            <person name="Bogema D.R."/>
        </authorList>
    </citation>
    <scope>NUCLEOTIDE SEQUENCE [LARGE SCALE GENOMIC DNA]</scope>
    <source>
        <strain evidence="3">ATCC PRA-179</strain>
    </source>
</reference>
<dbReference type="InterPro" id="IPR014044">
    <property type="entry name" value="CAP_dom"/>
</dbReference>
<dbReference type="OrthoDB" id="337038at2759"/>
<dbReference type="PANTHER" id="PTHR10334">
    <property type="entry name" value="CYSTEINE-RICH SECRETORY PROTEIN-RELATED"/>
    <property type="match status" value="1"/>
</dbReference>
<name>A0A7J6LJP7_PEROL</name>
<evidence type="ECO:0000313" key="3">
    <source>
        <dbReference type="EMBL" id="KAF4659517.1"/>
    </source>
</evidence>
<dbReference type="InterPro" id="IPR035940">
    <property type="entry name" value="CAP_sf"/>
</dbReference>
<protein>
    <recommendedName>
        <fullName evidence="2">SCP domain-containing protein</fullName>
    </recommendedName>
</protein>
<dbReference type="Gene3D" id="3.90.550.10">
    <property type="entry name" value="Spore Coat Polysaccharide Biosynthesis Protein SpsA, Chain A"/>
    <property type="match status" value="1"/>
</dbReference>
<dbReference type="EMBL" id="JABAHT010000265">
    <property type="protein sequence ID" value="KAF4659517.1"/>
    <property type="molecule type" value="Genomic_DNA"/>
</dbReference>
<comment type="caution">
    <text evidence="3">The sequence shown here is derived from an EMBL/GenBank/DDBJ whole genome shotgun (WGS) entry which is preliminary data.</text>
</comment>
<dbReference type="SUPFAM" id="SSF55797">
    <property type="entry name" value="PR-1-like"/>
    <property type="match status" value="1"/>
</dbReference>
<dbReference type="Gene3D" id="3.40.33.10">
    <property type="entry name" value="CAP"/>
    <property type="match status" value="1"/>
</dbReference>
<sequence>MEDVDREDALDQDGTNQNNDDRDAVIRNRKERIDRFKAQLSMALCSLLATTNPSRVLVIANKFCTDDDNFMKMLAGNGVAVVDVGVGYRHWPPVLKGEYPRLTCCLFTFNKLLIWRLGEILPEGEDTPIVWYDSDILWKKNATVGLIEKYRDAYDGNGVVAAQWPAEFMKGDVVLNSGVMLLRPSTEVFLRLETSWAHGEYKLVNAEKTATGDQEVISSLCGSDGGGCGGPWIRLDVCDNYRRYEFQKHCNESEVLLWHPNPRWRRKVVDFKSSRFVESMERAHASFEEAEGAEGWVKDHNYFRCLHGAEAVEWSTELEISAQAWADHLAAEGGTLEHSGSYSSAPYAGENLAMGYGSAPAVCNGTDRNYNQHCTVWNWYNEYNQFMKGHCDTWKDVSGIGHFTAMVWKGANRIGCAQSGDYYVCQYGHTNCMAEDPNGSNYGGRDCFEGVPSKLANFNIGLCPEDGTCVGCRDDLLENDAQARLEQCGAGPVEETVWERQQQPQQQQVPSAANTLSVLMIMYVLVFMQVLPNHPFAI</sequence>
<dbReference type="SMART" id="SM00198">
    <property type="entry name" value="SCP"/>
    <property type="match status" value="1"/>
</dbReference>
<dbReference type="AlphaFoldDB" id="A0A7J6LJP7"/>
<dbReference type="Pfam" id="PF00188">
    <property type="entry name" value="CAP"/>
    <property type="match status" value="1"/>
</dbReference>
<dbReference type="InterPro" id="IPR029044">
    <property type="entry name" value="Nucleotide-diphossugar_trans"/>
</dbReference>
<dbReference type="Proteomes" id="UP000570595">
    <property type="component" value="Unassembled WGS sequence"/>
</dbReference>
<gene>
    <name evidence="3" type="ORF">FOZ61_004693</name>
</gene>
<organism evidence="3 4">
    <name type="scientific">Perkinsus olseni</name>
    <name type="common">Perkinsus atlanticus</name>
    <dbReference type="NCBI Taxonomy" id="32597"/>
    <lineage>
        <taxon>Eukaryota</taxon>
        <taxon>Sar</taxon>
        <taxon>Alveolata</taxon>
        <taxon>Perkinsozoa</taxon>
        <taxon>Perkinsea</taxon>
        <taxon>Perkinsida</taxon>
        <taxon>Perkinsidae</taxon>
        <taxon>Perkinsus</taxon>
    </lineage>
</organism>
<evidence type="ECO:0000256" key="1">
    <source>
        <dbReference type="SAM" id="MobiDB-lite"/>
    </source>
</evidence>
<evidence type="ECO:0000313" key="4">
    <source>
        <dbReference type="Proteomes" id="UP000570595"/>
    </source>
</evidence>
<proteinExistence type="predicted"/>
<feature type="region of interest" description="Disordered" evidence="1">
    <location>
        <begin position="1"/>
        <end position="23"/>
    </location>
</feature>
<feature type="domain" description="SCP" evidence="2">
    <location>
        <begin position="291"/>
        <end position="434"/>
    </location>
</feature>
<feature type="compositionally biased region" description="Acidic residues" evidence="1">
    <location>
        <begin position="1"/>
        <end position="11"/>
    </location>
</feature>
<dbReference type="InterPro" id="IPR001283">
    <property type="entry name" value="CRISP-related"/>
</dbReference>
<accession>A0A7J6LJP7</accession>